<evidence type="ECO:0000256" key="2">
    <source>
        <dbReference type="ARBA" id="ARBA00006991"/>
    </source>
</evidence>
<keyword evidence="9" id="KW-0539">Nucleus</keyword>
<organism evidence="15 16">
    <name type="scientific">Anolis carolinensis</name>
    <name type="common">Green anole</name>
    <name type="synonym">American chameleon</name>
    <dbReference type="NCBI Taxonomy" id="28377"/>
    <lineage>
        <taxon>Eukaryota</taxon>
        <taxon>Metazoa</taxon>
        <taxon>Chordata</taxon>
        <taxon>Craniata</taxon>
        <taxon>Vertebrata</taxon>
        <taxon>Euteleostomi</taxon>
        <taxon>Lepidosauria</taxon>
        <taxon>Squamata</taxon>
        <taxon>Bifurcata</taxon>
        <taxon>Unidentata</taxon>
        <taxon>Episquamata</taxon>
        <taxon>Toxicofera</taxon>
        <taxon>Iguania</taxon>
        <taxon>Dactyloidae</taxon>
        <taxon>Anolis</taxon>
    </lineage>
</organism>
<evidence type="ECO:0000256" key="10">
    <source>
        <dbReference type="PROSITE-ProRule" id="PRU00042"/>
    </source>
</evidence>
<feature type="domain" description="SCAN box" evidence="13">
    <location>
        <begin position="39"/>
        <end position="117"/>
    </location>
</feature>
<dbReference type="Ensembl" id="ENSACAT00000039587.1">
    <property type="protein sequence ID" value="ENSACAP00000040236.1"/>
    <property type="gene ID" value="ENSACAG00000028034.3"/>
</dbReference>
<keyword evidence="4" id="KW-0677">Repeat</keyword>
<dbReference type="FunFam" id="3.30.160.60:FF:003109">
    <property type="match status" value="1"/>
</dbReference>
<evidence type="ECO:0000259" key="13">
    <source>
        <dbReference type="PROSITE" id="PS50804"/>
    </source>
</evidence>
<feature type="domain" description="C2H2-type" evidence="12">
    <location>
        <begin position="383"/>
        <end position="410"/>
    </location>
</feature>
<dbReference type="PROSITE" id="PS00028">
    <property type="entry name" value="ZINC_FINGER_C2H2_1"/>
    <property type="match status" value="5"/>
</dbReference>
<reference evidence="15" key="2">
    <citation type="submission" date="2025-08" db="UniProtKB">
        <authorList>
            <consortium name="Ensembl"/>
        </authorList>
    </citation>
    <scope>IDENTIFICATION</scope>
</reference>
<evidence type="ECO:0000256" key="7">
    <source>
        <dbReference type="ARBA" id="ARBA00023015"/>
    </source>
</evidence>
<feature type="domain" description="KRAB" evidence="14">
    <location>
        <begin position="196"/>
        <end position="268"/>
    </location>
</feature>
<evidence type="ECO:0000259" key="14">
    <source>
        <dbReference type="PROSITE" id="PS50805"/>
    </source>
</evidence>
<keyword evidence="16" id="KW-1185">Reference proteome</keyword>
<dbReference type="FunFam" id="3.30.160.60:FF:000342">
    <property type="entry name" value="zinc finger protein 394"/>
    <property type="match status" value="3"/>
</dbReference>
<dbReference type="PROSITE" id="PS50805">
    <property type="entry name" value="KRAB"/>
    <property type="match status" value="1"/>
</dbReference>
<dbReference type="FunFam" id="3.30.160.60:FF:000664">
    <property type="entry name" value="Uncharacterized protein"/>
    <property type="match status" value="3"/>
</dbReference>
<dbReference type="InterPro" id="IPR038269">
    <property type="entry name" value="SCAN_sf"/>
</dbReference>
<dbReference type="CDD" id="cd07936">
    <property type="entry name" value="SCAN"/>
    <property type="match status" value="1"/>
</dbReference>
<dbReference type="PROSITE" id="PS50157">
    <property type="entry name" value="ZINC_FINGER_C2H2_2"/>
    <property type="match status" value="10"/>
</dbReference>
<keyword evidence="3" id="KW-0479">Metal-binding</keyword>
<dbReference type="InterPro" id="IPR050758">
    <property type="entry name" value="Znf_C2H2-type"/>
</dbReference>
<reference evidence="15" key="3">
    <citation type="submission" date="2025-09" db="UniProtKB">
        <authorList>
            <consortium name="Ensembl"/>
        </authorList>
    </citation>
    <scope>IDENTIFICATION</scope>
</reference>
<dbReference type="GO" id="GO:0006355">
    <property type="term" value="P:regulation of DNA-templated transcription"/>
    <property type="evidence" value="ECO:0007669"/>
    <property type="project" value="InterPro"/>
</dbReference>
<keyword evidence="8" id="KW-0804">Transcription</keyword>
<name>A0A803TYE6_ANOCA</name>
<dbReference type="SMART" id="SM00355">
    <property type="entry name" value="ZnF_C2H2"/>
    <property type="match status" value="10"/>
</dbReference>
<feature type="domain" description="C2H2-type" evidence="12">
    <location>
        <begin position="467"/>
        <end position="494"/>
    </location>
</feature>
<evidence type="ECO:0000256" key="6">
    <source>
        <dbReference type="ARBA" id="ARBA00022833"/>
    </source>
</evidence>
<dbReference type="SMART" id="SM00431">
    <property type="entry name" value="SCAN"/>
    <property type="match status" value="1"/>
</dbReference>
<proteinExistence type="inferred from homology"/>
<dbReference type="FunFam" id="1.10.4020.10:FF:000005">
    <property type="entry name" value="Uncharacterized protein"/>
    <property type="match status" value="1"/>
</dbReference>
<dbReference type="GO" id="GO:0008270">
    <property type="term" value="F:zinc ion binding"/>
    <property type="evidence" value="ECO:0007669"/>
    <property type="project" value="UniProtKB-KW"/>
</dbReference>
<feature type="domain" description="C2H2-type" evidence="12">
    <location>
        <begin position="277"/>
        <end position="304"/>
    </location>
</feature>
<feature type="domain" description="C2H2-type" evidence="12">
    <location>
        <begin position="355"/>
        <end position="382"/>
    </location>
</feature>
<dbReference type="Pfam" id="PF00096">
    <property type="entry name" value="zf-C2H2"/>
    <property type="match status" value="7"/>
</dbReference>
<dbReference type="Proteomes" id="UP000001646">
    <property type="component" value="Unplaced"/>
</dbReference>
<accession>A0A803TYE6</accession>
<dbReference type="PANTHER" id="PTHR23234:SF8">
    <property type="entry name" value="C2H2-TYPE DOMAIN-CONTAINING PROTEIN"/>
    <property type="match status" value="1"/>
</dbReference>
<feature type="domain" description="C2H2-type" evidence="12">
    <location>
        <begin position="523"/>
        <end position="550"/>
    </location>
</feature>
<dbReference type="GeneTree" id="ENSGT00940000154715"/>
<reference evidence="15" key="1">
    <citation type="submission" date="2009-12" db="EMBL/GenBank/DDBJ databases">
        <title>The Genome Sequence of Anolis carolinensis (Green Anole Lizard).</title>
        <authorList>
            <consortium name="The Genome Sequencing Platform"/>
            <person name="Di Palma F."/>
            <person name="Alfoldi J."/>
            <person name="Heiman D."/>
            <person name="Young S."/>
            <person name="Grabherr M."/>
            <person name="Johnson J."/>
            <person name="Lander E.S."/>
            <person name="Lindblad-Toh K."/>
        </authorList>
    </citation>
    <scope>NUCLEOTIDE SEQUENCE [LARGE SCALE GENOMIC DNA]</scope>
    <source>
        <strain evidence="15">JBL SC #1</strain>
    </source>
</reference>
<evidence type="ECO:0000256" key="3">
    <source>
        <dbReference type="ARBA" id="ARBA00022723"/>
    </source>
</evidence>
<dbReference type="InParanoid" id="A0A803TYE6"/>
<keyword evidence="7" id="KW-0805">Transcription regulation</keyword>
<feature type="domain" description="C2H2-type" evidence="12">
    <location>
        <begin position="439"/>
        <end position="466"/>
    </location>
</feature>
<dbReference type="InterPro" id="IPR001909">
    <property type="entry name" value="KRAB"/>
</dbReference>
<dbReference type="Gene3D" id="6.10.140.140">
    <property type="match status" value="1"/>
</dbReference>
<feature type="compositionally biased region" description="Basic and acidic residues" evidence="11">
    <location>
        <begin position="19"/>
        <end position="28"/>
    </location>
</feature>
<evidence type="ECO:0000313" key="15">
    <source>
        <dbReference type="Ensembl" id="ENSACAP00000040236.1"/>
    </source>
</evidence>
<dbReference type="InterPro" id="IPR013087">
    <property type="entry name" value="Znf_C2H2_type"/>
</dbReference>
<dbReference type="SUPFAM" id="SSF57667">
    <property type="entry name" value="beta-beta-alpha zinc fingers"/>
    <property type="match status" value="6"/>
</dbReference>
<evidence type="ECO:0000259" key="12">
    <source>
        <dbReference type="PROSITE" id="PS50157"/>
    </source>
</evidence>
<evidence type="ECO:0000256" key="11">
    <source>
        <dbReference type="SAM" id="MobiDB-lite"/>
    </source>
</evidence>
<sequence length="594" mass="66423">MERPNSRGPEAGPGGSGESWERTRHESLSVDLDSSDTQRQRFRQSSYQEGEGPRGVCSRLHDLCRQWLKPEQHTKAEVLDLVTLEQFLSILPPEMGSWVRECGAETCSQAVALAEGFLLSRAEDKEQEGQVRAFPLGFTNLGTDGQVEPTLSPLRPVSVTSFPPLALSPGSGMMLLLNPQSFLPLCDGVGLSQGPIAFEDVAVDFSLEEWVLLNPDQKALHKQVMEEMNGIVDSLVDNGEKSHVCTKYRKHLGHNWAFRRDQQAHREDGGSARERPDKCNVCGQCFTQNMALVLHKTLDVGKSHLKGKVSAKCVVKHKKFHMGQEPYRCQECGKCFVSSSALVRLKRIHTGEKPHQCQECGKCFTASSDLVKHKRLHTGEKPYQCQECGKCFACSSTLVGHKRLHTGEKPYKCQECGKCFAESSALVSHKRLHTGEKPYQCQECGKCFACSSTLVGHKRLHTGEKPYQCQECGKCFTDSSALLIHKRVHTREKPYKCEECGKCSVSHSDLLKHKRLHTGEKPYKCQECGKCSVSHSDLLKHKRLHTGEKPYQCQECGKCFTDSSALLIHKRVPTREKPYKCEECGKCSVSIQTC</sequence>
<evidence type="ECO:0000256" key="4">
    <source>
        <dbReference type="ARBA" id="ARBA00022737"/>
    </source>
</evidence>
<dbReference type="Gene3D" id="3.30.160.60">
    <property type="entry name" value="Classic Zinc Finger"/>
    <property type="match status" value="9"/>
</dbReference>
<dbReference type="Pfam" id="PF01352">
    <property type="entry name" value="KRAB"/>
    <property type="match status" value="1"/>
</dbReference>
<comment type="subcellular location">
    <subcellularLocation>
        <location evidence="1">Nucleus</location>
    </subcellularLocation>
</comment>
<protein>
    <submittedName>
        <fullName evidence="15">Uncharacterized protein</fullName>
    </submittedName>
</protein>
<evidence type="ECO:0000256" key="5">
    <source>
        <dbReference type="ARBA" id="ARBA00022771"/>
    </source>
</evidence>
<dbReference type="AlphaFoldDB" id="A0A803TYE6"/>
<dbReference type="InterPro" id="IPR036236">
    <property type="entry name" value="Znf_C2H2_sf"/>
</dbReference>
<evidence type="ECO:0000256" key="9">
    <source>
        <dbReference type="ARBA" id="ARBA00023242"/>
    </source>
</evidence>
<dbReference type="Pfam" id="PF02023">
    <property type="entry name" value="SCAN"/>
    <property type="match status" value="1"/>
</dbReference>
<dbReference type="InterPro" id="IPR036051">
    <property type="entry name" value="KRAB_dom_sf"/>
</dbReference>
<dbReference type="PANTHER" id="PTHR23234">
    <property type="entry name" value="ZNF44 PROTEIN"/>
    <property type="match status" value="1"/>
</dbReference>
<dbReference type="CDD" id="cd07765">
    <property type="entry name" value="KRAB_A-box"/>
    <property type="match status" value="1"/>
</dbReference>
<dbReference type="PROSITE" id="PS50804">
    <property type="entry name" value="SCAN_BOX"/>
    <property type="match status" value="1"/>
</dbReference>
<dbReference type="SMART" id="SM00349">
    <property type="entry name" value="KRAB"/>
    <property type="match status" value="1"/>
</dbReference>
<feature type="domain" description="C2H2-type" evidence="12">
    <location>
        <begin position="551"/>
        <end position="578"/>
    </location>
</feature>
<dbReference type="Bgee" id="ENSACAG00000028034">
    <property type="expression patterns" value="Expressed in embryo and 12 other cell types or tissues"/>
</dbReference>
<feature type="domain" description="C2H2-type" evidence="12">
    <location>
        <begin position="327"/>
        <end position="354"/>
    </location>
</feature>
<dbReference type="SUPFAM" id="SSF109640">
    <property type="entry name" value="KRAB domain (Kruppel-associated box)"/>
    <property type="match status" value="1"/>
</dbReference>
<keyword evidence="5 10" id="KW-0863">Zinc-finger</keyword>
<feature type="domain" description="C2H2-type" evidence="12">
    <location>
        <begin position="495"/>
        <end position="522"/>
    </location>
</feature>
<comment type="similarity">
    <text evidence="2">Belongs to the krueppel C2H2-type zinc-finger protein family.</text>
</comment>
<dbReference type="Gene3D" id="1.10.4020.10">
    <property type="entry name" value="DNA breaking-rejoining enzymes"/>
    <property type="match status" value="1"/>
</dbReference>
<feature type="region of interest" description="Disordered" evidence="11">
    <location>
        <begin position="1"/>
        <end position="55"/>
    </location>
</feature>
<evidence type="ECO:0000256" key="1">
    <source>
        <dbReference type="ARBA" id="ARBA00004123"/>
    </source>
</evidence>
<evidence type="ECO:0000313" key="16">
    <source>
        <dbReference type="Proteomes" id="UP000001646"/>
    </source>
</evidence>
<dbReference type="FunFam" id="3.30.160.60:FF:000786">
    <property type="match status" value="2"/>
</dbReference>
<dbReference type="InterPro" id="IPR003309">
    <property type="entry name" value="SCAN_dom"/>
</dbReference>
<feature type="domain" description="C2H2-type" evidence="12">
    <location>
        <begin position="411"/>
        <end position="438"/>
    </location>
</feature>
<dbReference type="GO" id="GO:0005634">
    <property type="term" value="C:nucleus"/>
    <property type="evidence" value="ECO:0007669"/>
    <property type="project" value="UniProtKB-SubCell"/>
</dbReference>
<dbReference type="SUPFAM" id="SSF47353">
    <property type="entry name" value="Retrovirus capsid dimerization domain-like"/>
    <property type="match status" value="1"/>
</dbReference>
<evidence type="ECO:0000256" key="8">
    <source>
        <dbReference type="ARBA" id="ARBA00023163"/>
    </source>
</evidence>
<keyword evidence="6" id="KW-0862">Zinc</keyword>